<sequence>MEETIQTGTEKPESSQSMDDFYRLQNELLIVTVILTGLIFFPVWYFYSLNTALNYLIGACTGVVYLKLLARNVERLGTEKQKISKTHLAVFIGVMVLVTQVKDLHVLPVFLGFLTYKGTLLVHTLRILFKPEQTQT</sequence>
<feature type="domain" description="CGL160/ATPI" evidence="6">
    <location>
        <begin position="14"/>
        <end position="124"/>
    </location>
</feature>
<comment type="subcellular location">
    <subcellularLocation>
        <location evidence="1">Membrane</location>
        <topology evidence="1">Multi-pass membrane protein</topology>
    </subcellularLocation>
</comment>
<accession>A0A1Z4JN10</accession>
<evidence type="ECO:0000259" key="6">
    <source>
        <dbReference type="Pfam" id="PF24763"/>
    </source>
</evidence>
<dbReference type="Proteomes" id="UP000217895">
    <property type="component" value="Chromosome"/>
</dbReference>
<evidence type="ECO:0000256" key="3">
    <source>
        <dbReference type="ARBA" id="ARBA00022989"/>
    </source>
</evidence>
<keyword evidence="4 5" id="KW-0472">Membrane</keyword>
<feature type="transmembrane region" description="Helical" evidence="5">
    <location>
        <begin position="28"/>
        <end position="47"/>
    </location>
</feature>
<evidence type="ECO:0000313" key="8">
    <source>
        <dbReference type="Proteomes" id="UP000217895"/>
    </source>
</evidence>
<gene>
    <name evidence="7" type="ORF">NIES2135_48960</name>
</gene>
<proteinExistence type="predicted"/>
<feature type="transmembrane region" description="Helical" evidence="5">
    <location>
        <begin position="82"/>
        <end position="101"/>
    </location>
</feature>
<organism evidence="7 8">
    <name type="scientific">Leptolyngbya boryana NIES-2135</name>
    <dbReference type="NCBI Taxonomy" id="1973484"/>
    <lineage>
        <taxon>Bacteria</taxon>
        <taxon>Bacillati</taxon>
        <taxon>Cyanobacteriota</taxon>
        <taxon>Cyanophyceae</taxon>
        <taxon>Leptolyngbyales</taxon>
        <taxon>Leptolyngbyaceae</taxon>
        <taxon>Leptolyngbya group</taxon>
        <taxon>Leptolyngbya</taxon>
    </lineage>
</organism>
<keyword evidence="8" id="KW-1185">Reference proteome</keyword>
<feature type="transmembrane region" description="Helical" evidence="5">
    <location>
        <begin position="107"/>
        <end position="129"/>
    </location>
</feature>
<keyword evidence="2 5" id="KW-0812">Transmembrane</keyword>
<reference evidence="7 8" key="1">
    <citation type="submission" date="2017-06" db="EMBL/GenBank/DDBJ databases">
        <title>Genome sequencing of cyanobaciteial culture collection at National Institute for Environmental Studies (NIES).</title>
        <authorList>
            <person name="Hirose Y."/>
            <person name="Shimura Y."/>
            <person name="Fujisawa T."/>
            <person name="Nakamura Y."/>
            <person name="Kawachi M."/>
        </authorList>
    </citation>
    <scope>NUCLEOTIDE SEQUENCE [LARGE SCALE GENOMIC DNA]</scope>
    <source>
        <strain evidence="7 8">NIES-2135</strain>
    </source>
</reference>
<dbReference type="InterPro" id="IPR056309">
    <property type="entry name" value="CGL160/ATPI_dom"/>
</dbReference>
<dbReference type="AlphaFoldDB" id="A0A1Z4JN10"/>
<evidence type="ECO:0000256" key="4">
    <source>
        <dbReference type="ARBA" id="ARBA00023136"/>
    </source>
</evidence>
<evidence type="ECO:0000313" key="7">
    <source>
        <dbReference type="EMBL" id="BAY58023.1"/>
    </source>
</evidence>
<dbReference type="Pfam" id="PF24763">
    <property type="entry name" value="CGL160_C"/>
    <property type="match status" value="1"/>
</dbReference>
<feature type="transmembrane region" description="Helical" evidence="5">
    <location>
        <begin position="53"/>
        <end position="70"/>
    </location>
</feature>
<evidence type="ECO:0000256" key="2">
    <source>
        <dbReference type="ARBA" id="ARBA00022692"/>
    </source>
</evidence>
<keyword evidence="3 5" id="KW-1133">Transmembrane helix</keyword>
<name>A0A1Z4JN10_LEPBY</name>
<evidence type="ECO:0000256" key="1">
    <source>
        <dbReference type="ARBA" id="ARBA00004141"/>
    </source>
</evidence>
<dbReference type="GO" id="GO:0016020">
    <property type="term" value="C:membrane"/>
    <property type="evidence" value="ECO:0007669"/>
    <property type="project" value="UniProtKB-SubCell"/>
</dbReference>
<evidence type="ECO:0000256" key="5">
    <source>
        <dbReference type="SAM" id="Phobius"/>
    </source>
</evidence>
<protein>
    <submittedName>
        <fullName evidence="7">ATP synthase protein I</fullName>
    </submittedName>
</protein>
<dbReference type="EMBL" id="AP018203">
    <property type="protein sequence ID" value="BAY58023.1"/>
    <property type="molecule type" value="Genomic_DNA"/>
</dbReference>